<evidence type="ECO:0000313" key="3">
    <source>
        <dbReference type="Proteomes" id="UP000801492"/>
    </source>
</evidence>
<keyword evidence="3" id="KW-1185">Reference proteome</keyword>
<dbReference type="EMBL" id="VTPC01087430">
    <property type="protein sequence ID" value="KAF2886519.1"/>
    <property type="molecule type" value="Genomic_DNA"/>
</dbReference>
<name>A0A8K0CHS7_IGNLU</name>
<dbReference type="OrthoDB" id="6775047at2759"/>
<accession>A0A8K0CHS7</accession>
<evidence type="ECO:0000313" key="2">
    <source>
        <dbReference type="EMBL" id="KAF2886519.1"/>
    </source>
</evidence>
<sequence>MPIDPTLFGEEDFLASRYRLGTENDTVTVMNHSAANLMNQDQATLSPDANNMPGICTQTRKTVKKTVRKLRRRRQTSSTRKDSPRISRNQKIALEFSSLDKEVLTSKKKNYIYSKSPTSSSSSIDDQHLENICDEDSNHDISPTNEQETCFICNEFGKNKVWYRHRGCGQWSHKDCSGADAPDKYL</sequence>
<evidence type="ECO:0000256" key="1">
    <source>
        <dbReference type="SAM" id="MobiDB-lite"/>
    </source>
</evidence>
<reference evidence="2" key="1">
    <citation type="submission" date="2019-08" db="EMBL/GenBank/DDBJ databases">
        <title>The genome of the North American firefly Photinus pyralis.</title>
        <authorList>
            <consortium name="Photinus pyralis genome working group"/>
            <person name="Fallon T.R."/>
            <person name="Sander Lower S.E."/>
            <person name="Weng J.-K."/>
        </authorList>
    </citation>
    <scope>NUCLEOTIDE SEQUENCE</scope>
    <source>
        <strain evidence="2">TRF0915ILg1</strain>
        <tissue evidence="2">Whole body</tissue>
    </source>
</reference>
<protein>
    <submittedName>
        <fullName evidence="2">Uncharacterized protein</fullName>
    </submittedName>
</protein>
<proteinExistence type="predicted"/>
<dbReference type="AlphaFoldDB" id="A0A8K0CHS7"/>
<dbReference type="Proteomes" id="UP000801492">
    <property type="component" value="Unassembled WGS sequence"/>
</dbReference>
<gene>
    <name evidence="2" type="ORF">ILUMI_19654</name>
</gene>
<feature type="region of interest" description="Disordered" evidence="1">
    <location>
        <begin position="64"/>
        <end position="89"/>
    </location>
</feature>
<feature type="compositionally biased region" description="Basic residues" evidence="1">
    <location>
        <begin position="64"/>
        <end position="75"/>
    </location>
</feature>
<organism evidence="2 3">
    <name type="scientific">Ignelater luminosus</name>
    <name type="common">Cucubano</name>
    <name type="synonym">Pyrophorus luminosus</name>
    <dbReference type="NCBI Taxonomy" id="2038154"/>
    <lineage>
        <taxon>Eukaryota</taxon>
        <taxon>Metazoa</taxon>
        <taxon>Ecdysozoa</taxon>
        <taxon>Arthropoda</taxon>
        <taxon>Hexapoda</taxon>
        <taxon>Insecta</taxon>
        <taxon>Pterygota</taxon>
        <taxon>Neoptera</taxon>
        <taxon>Endopterygota</taxon>
        <taxon>Coleoptera</taxon>
        <taxon>Polyphaga</taxon>
        <taxon>Elateriformia</taxon>
        <taxon>Elateroidea</taxon>
        <taxon>Elateridae</taxon>
        <taxon>Agrypninae</taxon>
        <taxon>Pyrophorini</taxon>
        <taxon>Ignelater</taxon>
    </lineage>
</organism>
<comment type="caution">
    <text evidence="2">The sequence shown here is derived from an EMBL/GenBank/DDBJ whole genome shotgun (WGS) entry which is preliminary data.</text>
</comment>